<feature type="transmembrane region" description="Helical" evidence="7">
    <location>
        <begin position="56"/>
        <end position="74"/>
    </location>
</feature>
<comment type="caution">
    <text evidence="8">The sequence shown here is derived from an EMBL/GenBank/DDBJ whole genome shotgun (WGS) entry which is preliminary data.</text>
</comment>
<keyword evidence="5 7" id="KW-1133">Transmembrane helix</keyword>
<proteinExistence type="inferred from homology"/>
<keyword evidence="9" id="KW-1185">Reference proteome</keyword>
<dbReference type="EMBL" id="JAXAVX010000001">
    <property type="protein sequence ID" value="MDX8150568.1"/>
    <property type="molecule type" value="Genomic_DNA"/>
</dbReference>
<evidence type="ECO:0000313" key="9">
    <source>
        <dbReference type="Proteomes" id="UP001277761"/>
    </source>
</evidence>
<feature type="transmembrane region" description="Helical" evidence="7">
    <location>
        <begin position="187"/>
        <end position="210"/>
    </location>
</feature>
<feature type="transmembrane region" description="Helical" evidence="7">
    <location>
        <begin position="216"/>
        <end position="238"/>
    </location>
</feature>
<name>A0ABU4VFJ3_9ACTN</name>
<dbReference type="Proteomes" id="UP001277761">
    <property type="component" value="Unassembled WGS sequence"/>
</dbReference>
<dbReference type="PANTHER" id="PTHR43141:SF4">
    <property type="entry name" value="CYTOCHROME BD2 SUBUNIT II"/>
    <property type="match status" value="1"/>
</dbReference>
<dbReference type="Pfam" id="PF02322">
    <property type="entry name" value="Cyt_bd_oxida_II"/>
    <property type="match status" value="1"/>
</dbReference>
<sequence length="341" mass="34544">MDPTTLQTTWYALLGAVWVLYLVLGGTDLGVGMLVRRTDRAAALRAIGPTWAANDVWLVLAIAATLGAFPGWYAELLSGAYLPLVLLVGAVMVRHAAIELLGHATPAAVPRWERALVATSLVIPFLWGLIWAGALDGSLARGRDAGLGLLQPEGVLAGLALVALCRAQGVAFLRLRLPSARADLPLLPGAALAAALLLLAAAALTAGAAAGVQVGLLGALLVLVAGAGLGLLVLGAFVVRDDWALLGAAATTAGAVGVVLAALHHAPVAGRGPHAVRLAEAAAGDVTLTAMLVIAGVLLPPLLAALGYAYVRFLRAPDDAPTAGPGSLVARAVRGTMRELR</sequence>
<feature type="transmembrane region" description="Helical" evidence="7">
    <location>
        <begin position="114"/>
        <end position="134"/>
    </location>
</feature>
<comment type="subcellular location">
    <subcellularLocation>
        <location evidence="1">Cell membrane</location>
        <topology evidence="1">Multi-pass membrane protein</topology>
    </subcellularLocation>
</comment>
<keyword evidence="6 7" id="KW-0472">Membrane</keyword>
<evidence type="ECO:0000256" key="6">
    <source>
        <dbReference type="ARBA" id="ARBA00023136"/>
    </source>
</evidence>
<keyword evidence="3" id="KW-1003">Cell membrane</keyword>
<evidence type="ECO:0000256" key="3">
    <source>
        <dbReference type="ARBA" id="ARBA00022475"/>
    </source>
</evidence>
<organism evidence="8 9">
    <name type="scientific">Patulibacter brassicae</name>
    <dbReference type="NCBI Taxonomy" id="1705717"/>
    <lineage>
        <taxon>Bacteria</taxon>
        <taxon>Bacillati</taxon>
        <taxon>Actinomycetota</taxon>
        <taxon>Thermoleophilia</taxon>
        <taxon>Solirubrobacterales</taxon>
        <taxon>Patulibacteraceae</taxon>
        <taxon>Patulibacter</taxon>
    </lineage>
</organism>
<feature type="transmembrane region" description="Helical" evidence="7">
    <location>
        <begin position="245"/>
        <end position="266"/>
    </location>
</feature>
<feature type="transmembrane region" description="Helical" evidence="7">
    <location>
        <begin position="12"/>
        <end position="35"/>
    </location>
</feature>
<dbReference type="InterPro" id="IPR003317">
    <property type="entry name" value="Cyt-d_oxidase_su2"/>
</dbReference>
<keyword evidence="4 7" id="KW-0812">Transmembrane</keyword>
<evidence type="ECO:0000256" key="5">
    <source>
        <dbReference type="ARBA" id="ARBA00022989"/>
    </source>
</evidence>
<accession>A0ABU4VFJ3</accession>
<evidence type="ECO:0000256" key="4">
    <source>
        <dbReference type="ARBA" id="ARBA00022692"/>
    </source>
</evidence>
<feature type="transmembrane region" description="Helical" evidence="7">
    <location>
        <begin position="154"/>
        <end position="175"/>
    </location>
</feature>
<feature type="transmembrane region" description="Helical" evidence="7">
    <location>
        <begin position="80"/>
        <end position="102"/>
    </location>
</feature>
<comment type="similarity">
    <text evidence="2">Belongs to the cytochrome ubiquinol oxidase subunit 2 family.</text>
</comment>
<feature type="transmembrane region" description="Helical" evidence="7">
    <location>
        <begin position="286"/>
        <end position="311"/>
    </location>
</feature>
<dbReference type="PANTHER" id="PTHR43141">
    <property type="entry name" value="CYTOCHROME BD2 SUBUNIT II"/>
    <property type="match status" value="1"/>
</dbReference>
<protein>
    <submittedName>
        <fullName evidence="8">Cytochrome d ubiquinol oxidase subunit II</fullName>
    </submittedName>
</protein>
<evidence type="ECO:0000256" key="2">
    <source>
        <dbReference type="ARBA" id="ARBA00007543"/>
    </source>
</evidence>
<dbReference type="RefSeq" id="WP_319952714.1">
    <property type="nucleotide sequence ID" value="NZ_JAXAVX010000001.1"/>
</dbReference>
<evidence type="ECO:0000313" key="8">
    <source>
        <dbReference type="EMBL" id="MDX8150568.1"/>
    </source>
</evidence>
<evidence type="ECO:0000256" key="7">
    <source>
        <dbReference type="SAM" id="Phobius"/>
    </source>
</evidence>
<gene>
    <name evidence="8" type="ORF">SK069_03100</name>
</gene>
<evidence type="ECO:0000256" key="1">
    <source>
        <dbReference type="ARBA" id="ARBA00004651"/>
    </source>
</evidence>
<reference evidence="8 9" key="1">
    <citation type="submission" date="2023-11" db="EMBL/GenBank/DDBJ databases">
        <authorList>
            <person name="Xu M."/>
            <person name="Jiang T."/>
        </authorList>
    </citation>
    <scope>NUCLEOTIDE SEQUENCE [LARGE SCALE GENOMIC DNA]</scope>
    <source>
        <strain evidence="8 9">SD</strain>
    </source>
</reference>